<dbReference type="GO" id="GO:0005634">
    <property type="term" value="C:nucleus"/>
    <property type="evidence" value="ECO:0007669"/>
    <property type="project" value="UniProtKB-SubCell"/>
</dbReference>
<evidence type="ECO:0000256" key="7">
    <source>
        <dbReference type="ARBA" id="ARBA00023242"/>
    </source>
</evidence>
<evidence type="ECO:0000313" key="15">
    <source>
        <dbReference type="Proteomes" id="UP000322234"/>
    </source>
</evidence>
<evidence type="ECO:0000313" key="14">
    <source>
        <dbReference type="EMBL" id="MXQ97417.1"/>
    </source>
</evidence>
<dbReference type="Pfam" id="PF00240">
    <property type="entry name" value="ubiquitin"/>
    <property type="match status" value="2"/>
</dbReference>
<evidence type="ECO:0000259" key="13">
    <source>
        <dbReference type="PROSITE" id="PS50053"/>
    </source>
</evidence>
<accession>A0A6B0S9L7</accession>
<dbReference type="FunFam" id="3.10.20.90:FF:000249">
    <property type="entry name" value="Ubiquitin D"/>
    <property type="match status" value="1"/>
</dbReference>
<name>A0A6B0S9L7_9CETA</name>
<feature type="domain" description="Ubiquitin-like" evidence="13">
    <location>
        <begin position="182"/>
        <end position="272"/>
    </location>
</feature>
<dbReference type="Proteomes" id="UP000322234">
    <property type="component" value="Unassembled WGS sequence"/>
</dbReference>
<keyword evidence="7" id="KW-0539">Nucleus</keyword>
<dbReference type="SUPFAM" id="SSF54236">
    <property type="entry name" value="Ubiquitin-like"/>
    <property type="match status" value="2"/>
</dbReference>
<dbReference type="PRINTS" id="PR00348">
    <property type="entry name" value="UBIQUITIN"/>
</dbReference>
<comment type="caution">
    <text evidence="14">The sequence shown here is derived from an EMBL/GenBank/DDBJ whole genome shotgun (WGS) entry which is preliminary data.</text>
</comment>
<dbReference type="GO" id="GO:0034341">
    <property type="term" value="P:response to type II interferon"/>
    <property type="evidence" value="ECO:0007669"/>
    <property type="project" value="TreeGrafter"/>
</dbReference>
<dbReference type="FunFam" id="3.10.20.90:FF:000234">
    <property type="entry name" value="Ubiquitin D"/>
    <property type="match status" value="1"/>
</dbReference>
<dbReference type="Gene3D" id="3.10.20.90">
    <property type="entry name" value="Phosphatidylinositol 3-kinase Catalytic Subunit, Chain A, domain 1"/>
    <property type="match status" value="2"/>
</dbReference>
<comment type="subunit">
    <text evidence="9">Interacts directly with the 26S proteasome. Interacts with NUB1; this interaction facilitates the linking of UBD-conjugated target protein to the proteasome complex and accelerates its own degradation and that of its conjugates. Interacts (via ubiquitin-like 1 domain) with the spindle checkpoint protein MAD2L1 during mitosis. Present in aggresomes of proteasome inhibited cells. Interacts with HDAC6 under proteasome impairment conditions. Forms a thioester with UBA6 in cells stimulated with tumor necrosis factor-alpha (TNFa) and interferon-gamma (IFNg). Interacts with SQSTM1 and TP53/p53.</text>
</comment>
<evidence type="ECO:0000256" key="11">
    <source>
        <dbReference type="ARBA" id="ARBA00077122"/>
    </source>
</evidence>
<dbReference type="SMART" id="SM00213">
    <property type="entry name" value="UBQ"/>
    <property type="match status" value="2"/>
</dbReference>
<proteinExistence type="inferred from homology"/>
<keyword evidence="3" id="KW-0963">Cytoplasm</keyword>
<dbReference type="PANTHER" id="PTHR47731">
    <property type="entry name" value="UBIQUITIN D"/>
    <property type="match status" value="1"/>
</dbReference>
<dbReference type="PROSITE" id="PS50053">
    <property type="entry name" value="UBIQUITIN_2"/>
    <property type="match status" value="2"/>
</dbReference>
<evidence type="ECO:0000256" key="1">
    <source>
        <dbReference type="ARBA" id="ARBA00004123"/>
    </source>
</evidence>
<dbReference type="InterPro" id="IPR000626">
    <property type="entry name" value="Ubiquitin-like_dom"/>
</dbReference>
<dbReference type="InterPro" id="IPR029071">
    <property type="entry name" value="Ubiquitin-like_domsf"/>
</dbReference>
<feature type="domain" description="Ubiquitin-like" evidence="13">
    <location>
        <begin position="116"/>
        <end position="191"/>
    </location>
</feature>
<evidence type="ECO:0000256" key="9">
    <source>
        <dbReference type="ARBA" id="ARBA00064413"/>
    </source>
</evidence>
<evidence type="ECO:0000256" key="6">
    <source>
        <dbReference type="ARBA" id="ARBA00022990"/>
    </source>
</evidence>
<dbReference type="GO" id="GO:0043065">
    <property type="term" value="P:positive regulation of apoptotic process"/>
    <property type="evidence" value="ECO:0007669"/>
    <property type="project" value="TreeGrafter"/>
</dbReference>
<evidence type="ECO:0000256" key="10">
    <source>
        <dbReference type="ARBA" id="ARBA00068535"/>
    </source>
</evidence>
<dbReference type="GO" id="GO:0070628">
    <property type="term" value="F:proteasome binding"/>
    <property type="evidence" value="ECO:0007669"/>
    <property type="project" value="InterPro"/>
</dbReference>
<keyword evidence="15" id="KW-1185">Reference proteome</keyword>
<dbReference type="EMBL" id="VBQZ03000189">
    <property type="protein sequence ID" value="MXQ97417.1"/>
    <property type="molecule type" value="Genomic_DNA"/>
</dbReference>
<dbReference type="GO" id="GO:0006511">
    <property type="term" value="P:ubiquitin-dependent protein catabolic process"/>
    <property type="evidence" value="ECO:0007669"/>
    <property type="project" value="TreeGrafter"/>
</dbReference>
<dbReference type="GO" id="GO:0016567">
    <property type="term" value="P:protein ubiquitination"/>
    <property type="evidence" value="ECO:0007669"/>
    <property type="project" value="TreeGrafter"/>
</dbReference>
<dbReference type="InterPro" id="IPR019956">
    <property type="entry name" value="Ubiquitin_dom"/>
</dbReference>
<dbReference type="AlphaFoldDB" id="A0A6B0S9L7"/>
<keyword evidence="6" id="KW-0007">Acetylation</keyword>
<evidence type="ECO:0000256" key="4">
    <source>
        <dbReference type="ARBA" id="ARBA00022737"/>
    </source>
</evidence>
<dbReference type="PANTHER" id="PTHR47731:SF1">
    <property type="entry name" value="UBIQUITIN D"/>
    <property type="match status" value="1"/>
</dbReference>
<sequence>MQENSGAKRPGSLHGNFLHVHIKSQLTSTTVAMSAIRGAESEDRAKDLASSLYKQLNWKSPAWFSSFQYEDQVKAQTSPKLHILGMLWQQGNEETDLIVDTVSQLSHGNGNNTKFSQVTVHSEKWKPMTFTAHLGDRVNKINERVRSRTKVPVPDQVLQLGSKTLKPKRTLSSYGIDKEKSIHLTLKVVKPSDEELPLVLVEPGEGQRHNLQVRRSTSVTQVKEMIKMRTAIPPKNQIVNCNGKKLEDGKIMGDYGIKKGHLLFMAYPCIGG</sequence>
<gene>
    <name evidence="14" type="ORF">E5288_WYG005258</name>
</gene>
<dbReference type="InterPro" id="IPR042969">
    <property type="entry name" value="Ubiquitin_D"/>
</dbReference>
<dbReference type="GO" id="GO:0034612">
    <property type="term" value="P:response to tumor necrosis factor"/>
    <property type="evidence" value="ECO:0007669"/>
    <property type="project" value="InterPro"/>
</dbReference>
<evidence type="ECO:0000256" key="8">
    <source>
        <dbReference type="ARBA" id="ARBA00060848"/>
    </source>
</evidence>
<keyword evidence="5" id="KW-0833">Ubl conjugation pathway</keyword>
<protein>
    <recommendedName>
        <fullName evidence="10">Ubiquitin D</fullName>
    </recommendedName>
    <alternativeName>
        <fullName evidence="12">Diubiquitin</fullName>
    </alternativeName>
    <alternativeName>
        <fullName evidence="11">Ubiquitin-like protein FAT10</fullName>
    </alternativeName>
</protein>
<evidence type="ECO:0000256" key="5">
    <source>
        <dbReference type="ARBA" id="ARBA00022786"/>
    </source>
</evidence>
<reference evidence="14" key="1">
    <citation type="submission" date="2019-10" db="EMBL/GenBank/DDBJ databases">
        <title>The sequence and de novo assembly of the wild yak genome.</title>
        <authorList>
            <person name="Liu Y."/>
        </authorList>
    </citation>
    <scope>NUCLEOTIDE SEQUENCE [LARGE SCALE GENOMIC DNA]</scope>
    <source>
        <strain evidence="14">WY2019</strain>
    </source>
</reference>
<keyword evidence="4" id="KW-0677">Repeat</keyword>
<organism evidence="14 15">
    <name type="scientific">Bos mutus</name>
    <name type="common">wild yak</name>
    <dbReference type="NCBI Taxonomy" id="72004"/>
    <lineage>
        <taxon>Eukaryota</taxon>
        <taxon>Metazoa</taxon>
        <taxon>Chordata</taxon>
        <taxon>Craniata</taxon>
        <taxon>Vertebrata</taxon>
        <taxon>Euteleostomi</taxon>
        <taxon>Mammalia</taxon>
        <taxon>Eutheria</taxon>
        <taxon>Laurasiatheria</taxon>
        <taxon>Artiodactyla</taxon>
        <taxon>Ruminantia</taxon>
        <taxon>Pecora</taxon>
        <taxon>Bovidae</taxon>
        <taxon>Bovinae</taxon>
        <taxon>Bos</taxon>
    </lineage>
</organism>
<evidence type="ECO:0000256" key="3">
    <source>
        <dbReference type="ARBA" id="ARBA00022490"/>
    </source>
</evidence>
<dbReference type="GO" id="GO:0043123">
    <property type="term" value="P:positive regulation of canonical NF-kappaB signal transduction"/>
    <property type="evidence" value="ECO:0007669"/>
    <property type="project" value="TreeGrafter"/>
</dbReference>
<comment type="similarity">
    <text evidence="8">Belongs to the ubiquitin D family.</text>
</comment>
<evidence type="ECO:0000256" key="2">
    <source>
        <dbReference type="ARBA" id="ARBA00004496"/>
    </source>
</evidence>
<evidence type="ECO:0000256" key="12">
    <source>
        <dbReference type="ARBA" id="ARBA00077404"/>
    </source>
</evidence>
<dbReference type="GO" id="GO:0005737">
    <property type="term" value="C:cytoplasm"/>
    <property type="evidence" value="ECO:0007669"/>
    <property type="project" value="UniProtKB-SubCell"/>
</dbReference>
<comment type="subcellular location">
    <subcellularLocation>
        <location evidence="2">Cytoplasm</location>
    </subcellularLocation>
    <subcellularLocation>
        <location evidence="1">Nucleus</location>
    </subcellularLocation>
</comment>